<feature type="transmembrane region" description="Helical" evidence="1">
    <location>
        <begin position="129"/>
        <end position="148"/>
    </location>
</feature>
<feature type="transmembrane region" description="Helical" evidence="1">
    <location>
        <begin position="20"/>
        <end position="39"/>
    </location>
</feature>
<keyword evidence="1" id="KW-1133">Transmembrane helix</keyword>
<dbReference type="Proteomes" id="UP001409585">
    <property type="component" value="Unassembled WGS sequence"/>
</dbReference>
<protein>
    <recommendedName>
        <fullName evidence="4">Isopropylmalate isomerase</fullName>
    </recommendedName>
</protein>
<sequence>MHVFAVREAWSFKVGDPTVGGWVTAILYMVAAYGAYCVNRRANGLFASQVKRQRILWLLFALALLFLGLNKQLDLHQLLIEEAGALAHAQGWYEQRRIVQVGFIKSSAVLSVILVCSFLYLYRHVLRAHILAIFGLSLLACYAIIRVTVFQTPDVMWWHFRYGFKINWLLECIGLVLILVNVYGLLKPRSGTPVPGDAVESH</sequence>
<keyword evidence="1" id="KW-0812">Transmembrane</keyword>
<feature type="transmembrane region" description="Helical" evidence="1">
    <location>
        <begin position="102"/>
        <end position="122"/>
    </location>
</feature>
<feature type="transmembrane region" description="Helical" evidence="1">
    <location>
        <begin position="168"/>
        <end position="186"/>
    </location>
</feature>
<keyword evidence="1" id="KW-0472">Membrane</keyword>
<evidence type="ECO:0000256" key="1">
    <source>
        <dbReference type="SAM" id="Phobius"/>
    </source>
</evidence>
<keyword evidence="3" id="KW-1185">Reference proteome</keyword>
<evidence type="ECO:0000313" key="3">
    <source>
        <dbReference type="Proteomes" id="UP001409585"/>
    </source>
</evidence>
<comment type="caution">
    <text evidence="2">The sequence shown here is derived from an EMBL/GenBank/DDBJ whole genome shotgun (WGS) entry which is preliminary data.</text>
</comment>
<evidence type="ECO:0000313" key="2">
    <source>
        <dbReference type="EMBL" id="GAA4949816.1"/>
    </source>
</evidence>
<proteinExistence type="predicted"/>
<dbReference type="RefSeq" id="WP_345424703.1">
    <property type="nucleotide sequence ID" value="NZ_AP031496.1"/>
</dbReference>
<dbReference type="AlphaFoldDB" id="A0AAV3U5J9"/>
<feature type="transmembrane region" description="Helical" evidence="1">
    <location>
        <begin position="55"/>
        <end position="73"/>
    </location>
</feature>
<gene>
    <name evidence="2" type="ORF">GCM10025791_32600</name>
</gene>
<accession>A0AAV3U5J9</accession>
<evidence type="ECO:0008006" key="4">
    <source>
        <dbReference type="Google" id="ProtNLM"/>
    </source>
</evidence>
<dbReference type="EMBL" id="BAABLX010000028">
    <property type="protein sequence ID" value="GAA4949816.1"/>
    <property type="molecule type" value="Genomic_DNA"/>
</dbReference>
<reference evidence="3" key="1">
    <citation type="journal article" date="2019" name="Int. J. Syst. Evol. Microbiol.">
        <title>The Global Catalogue of Microorganisms (GCM) 10K type strain sequencing project: providing services to taxonomists for standard genome sequencing and annotation.</title>
        <authorList>
            <consortium name="The Broad Institute Genomics Platform"/>
            <consortium name="The Broad Institute Genome Sequencing Center for Infectious Disease"/>
            <person name="Wu L."/>
            <person name="Ma J."/>
        </authorList>
    </citation>
    <scope>NUCLEOTIDE SEQUENCE [LARGE SCALE GENOMIC DNA]</scope>
    <source>
        <strain evidence="3">JCM 19134</strain>
    </source>
</reference>
<name>A0AAV3U5J9_9ALTE</name>
<organism evidence="2 3">
    <name type="scientific">Halioxenophilus aromaticivorans</name>
    <dbReference type="NCBI Taxonomy" id="1306992"/>
    <lineage>
        <taxon>Bacteria</taxon>
        <taxon>Pseudomonadati</taxon>
        <taxon>Pseudomonadota</taxon>
        <taxon>Gammaproteobacteria</taxon>
        <taxon>Alteromonadales</taxon>
        <taxon>Alteromonadaceae</taxon>
        <taxon>Halioxenophilus</taxon>
    </lineage>
</organism>